<gene>
    <name evidence="9" type="ORF">Nepgr_032876</name>
</gene>
<evidence type="ECO:0000256" key="5">
    <source>
        <dbReference type="ARBA" id="ARBA00023163"/>
    </source>
</evidence>
<dbReference type="FunFam" id="1.10.10.60:FF:000185">
    <property type="entry name" value="MYB transcription factor"/>
    <property type="match status" value="1"/>
</dbReference>
<evidence type="ECO:0000256" key="4">
    <source>
        <dbReference type="ARBA" id="ARBA00023125"/>
    </source>
</evidence>
<dbReference type="Proteomes" id="UP001279734">
    <property type="component" value="Unassembled WGS sequence"/>
</dbReference>
<feature type="domain" description="Myb-like" evidence="7">
    <location>
        <begin position="8"/>
        <end position="60"/>
    </location>
</feature>
<dbReference type="PROSITE" id="PS51294">
    <property type="entry name" value="HTH_MYB"/>
    <property type="match status" value="2"/>
</dbReference>
<dbReference type="AlphaFoldDB" id="A0AAD3Y6F4"/>
<dbReference type="Pfam" id="PF00249">
    <property type="entry name" value="Myb_DNA-binding"/>
    <property type="match status" value="2"/>
</dbReference>
<evidence type="ECO:0000259" key="7">
    <source>
        <dbReference type="PROSITE" id="PS50090"/>
    </source>
</evidence>
<dbReference type="Gene3D" id="1.10.10.60">
    <property type="entry name" value="Homeodomain-like"/>
    <property type="match status" value="2"/>
</dbReference>
<evidence type="ECO:0000256" key="3">
    <source>
        <dbReference type="ARBA" id="ARBA00023015"/>
    </source>
</evidence>
<evidence type="ECO:0000313" key="9">
    <source>
        <dbReference type="EMBL" id="GMH31033.1"/>
    </source>
</evidence>
<dbReference type="EMBL" id="BSYO01000039">
    <property type="protein sequence ID" value="GMH31033.1"/>
    <property type="molecule type" value="Genomic_DNA"/>
</dbReference>
<evidence type="ECO:0000256" key="1">
    <source>
        <dbReference type="ARBA" id="ARBA00004123"/>
    </source>
</evidence>
<evidence type="ECO:0000313" key="10">
    <source>
        <dbReference type="Proteomes" id="UP001279734"/>
    </source>
</evidence>
<dbReference type="PANTHER" id="PTHR47997">
    <property type="entry name" value="MYB DOMAIN PROTEIN 55"/>
    <property type="match status" value="1"/>
</dbReference>
<dbReference type="InterPro" id="IPR017930">
    <property type="entry name" value="Myb_dom"/>
</dbReference>
<proteinExistence type="predicted"/>
<dbReference type="InterPro" id="IPR009057">
    <property type="entry name" value="Homeodomain-like_sf"/>
</dbReference>
<dbReference type="GO" id="GO:0005634">
    <property type="term" value="C:nucleus"/>
    <property type="evidence" value="ECO:0007669"/>
    <property type="project" value="UniProtKB-SubCell"/>
</dbReference>
<keyword evidence="5" id="KW-0804">Transcription</keyword>
<keyword evidence="6" id="KW-0539">Nucleus</keyword>
<dbReference type="PROSITE" id="PS50090">
    <property type="entry name" value="MYB_LIKE"/>
    <property type="match status" value="2"/>
</dbReference>
<sequence length="243" mass="27634">MGHRCCSKQKVKRGLWSPEEDEKLVKHISSHGHGSWSSVPKLAGLQRCGKSCRLRWINYLRPDVKRGSFSEEEERVIIEVHRIVGNRWAQIAKHLPGRTDNEVKNFWNSSIKKKLLAQGLDPNTHNLLPHRKFNNTKNNIDNFSTMKEESALANTAIDAINMSSLPIAEFQNLKAMPDQFPIMGSSSDPSAAFGILDENSMCLEEEVQKYLQMDASLVSISDFDYGVWNYSTGAHEWECEFPL</sequence>
<comment type="subcellular location">
    <subcellularLocation>
        <location evidence="1">Nucleus</location>
    </subcellularLocation>
</comment>
<dbReference type="FunFam" id="1.10.10.60:FF:000140">
    <property type="entry name" value="Myb transcription factor"/>
    <property type="match status" value="1"/>
</dbReference>
<evidence type="ECO:0000256" key="2">
    <source>
        <dbReference type="ARBA" id="ARBA00022737"/>
    </source>
</evidence>
<dbReference type="SMART" id="SM00717">
    <property type="entry name" value="SANT"/>
    <property type="match status" value="2"/>
</dbReference>
<dbReference type="GO" id="GO:0003677">
    <property type="term" value="F:DNA binding"/>
    <property type="evidence" value="ECO:0007669"/>
    <property type="project" value="UniProtKB-KW"/>
</dbReference>
<name>A0AAD3Y6F4_NEPGR</name>
<dbReference type="SUPFAM" id="SSF46689">
    <property type="entry name" value="Homeodomain-like"/>
    <property type="match status" value="1"/>
</dbReference>
<reference evidence="9" key="1">
    <citation type="submission" date="2023-05" db="EMBL/GenBank/DDBJ databases">
        <title>Nepenthes gracilis genome sequencing.</title>
        <authorList>
            <person name="Fukushima K."/>
        </authorList>
    </citation>
    <scope>NUCLEOTIDE SEQUENCE</scope>
    <source>
        <strain evidence="9">SING2019-196</strain>
    </source>
</reference>
<organism evidence="9 10">
    <name type="scientific">Nepenthes gracilis</name>
    <name type="common">Slender pitcher plant</name>
    <dbReference type="NCBI Taxonomy" id="150966"/>
    <lineage>
        <taxon>Eukaryota</taxon>
        <taxon>Viridiplantae</taxon>
        <taxon>Streptophyta</taxon>
        <taxon>Embryophyta</taxon>
        <taxon>Tracheophyta</taxon>
        <taxon>Spermatophyta</taxon>
        <taxon>Magnoliopsida</taxon>
        <taxon>eudicotyledons</taxon>
        <taxon>Gunneridae</taxon>
        <taxon>Pentapetalae</taxon>
        <taxon>Caryophyllales</taxon>
        <taxon>Nepenthaceae</taxon>
        <taxon>Nepenthes</taxon>
    </lineage>
</organism>
<evidence type="ECO:0000259" key="8">
    <source>
        <dbReference type="PROSITE" id="PS51294"/>
    </source>
</evidence>
<keyword evidence="4" id="KW-0238">DNA-binding</keyword>
<evidence type="ECO:0000256" key="6">
    <source>
        <dbReference type="ARBA" id="ARBA00023242"/>
    </source>
</evidence>
<dbReference type="CDD" id="cd00167">
    <property type="entry name" value="SANT"/>
    <property type="match status" value="1"/>
</dbReference>
<keyword evidence="3" id="KW-0805">Transcription regulation</keyword>
<accession>A0AAD3Y6F4</accession>
<dbReference type="PANTHER" id="PTHR47997:SF76">
    <property type="entry name" value="OS07G0497500 PROTEIN"/>
    <property type="match status" value="1"/>
</dbReference>
<feature type="domain" description="Myb-like" evidence="7">
    <location>
        <begin position="61"/>
        <end position="111"/>
    </location>
</feature>
<dbReference type="InterPro" id="IPR001005">
    <property type="entry name" value="SANT/Myb"/>
</dbReference>
<comment type="caution">
    <text evidence="9">The sequence shown here is derived from an EMBL/GenBank/DDBJ whole genome shotgun (WGS) entry which is preliminary data.</text>
</comment>
<keyword evidence="10" id="KW-1185">Reference proteome</keyword>
<feature type="domain" description="HTH myb-type" evidence="8">
    <location>
        <begin position="61"/>
        <end position="115"/>
    </location>
</feature>
<protein>
    <submittedName>
        <fullName evidence="9">Uncharacterized protein</fullName>
    </submittedName>
</protein>
<feature type="domain" description="HTH myb-type" evidence="8">
    <location>
        <begin position="8"/>
        <end position="60"/>
    </location>
</feature>
<keyword evidence="2" id="KW-0677">Repeat</keyword>
<dbReference type="InterPro" id="IPR051953">
    <property type="entry name" value="Plant_SW-associated_TFs"/>
</dbReference>